<reference evidence="2 3" key="1">
    <citation type="journal article" date="2019" name="Int. J. Syst. Evol. Microbiol.">
        <title>Rufibacter sediminis sp. nov., isolated from freshwater lake sediment.</title>
        <authorList>
            <person name="Qu J.H."/>
            <person name="Zhang L.J."/>
            <person name="Fu Y.H."/>
            <person name="Li H.F."/>
        </authorList>
    </citation>
    <scope>NUCLEOTIDE SEQUENCE [LARGE SCALE GENOMIC DNA]</scope>
    <source>
        <strain evidence="2 3">H-1</strain>
    </source>
</reference>
<accession>A0ABR6VPX0</accession>
<feature type="domain" description="DUF5597" evidence="1">
    <location>
        <begin position="2"/>
        <end position="32"/>
    </location>
</feature>
<dbReference type="Gene3D" id="2.60.220.20">
    <property type="entry name" value="putative beta-Galactosidase from caulobacter crescentus"/>
    <property type="match status" value="1"/>
</dbReference>
<name>A0ABR6VPX0_9BACT</name>
<dbReference type="Proteomes" id="UP000659698">
    <property type="component" value="Unassembled WGS sequence"/>
</dbReference>
<dbReference type="EMBL" id="JACOAF010000017">
    <property type="protein sequence ID" value="MBC3539239.1"/>
    <property type="molecule type" value="Genomic_DNA"/>
</dbReference>
<evidence type="ECO:0000313" key="2">
    <source>
        <dbReference type="EMBL" id="MBC3539239.1"/>
    </source>
</evidence>
<evidence type="ECO:0000259" key="1">
    <source>
        <dbReference type="Pfam" id="PF18120"/>
    </source>
</evidence>
<gene>
    <name evidence="2" type="ORF">H7U12_06075</name>
</gene>
<keyword evidence="3" id="KW-1185">Reference proteome</keyword>
<dbReference type="Pfam" id="PF18120">
    <property type="entry name" value="DUF5597"/>
    <property type="match status" value="1"/>
</dbReference>
<protein>
    <submittedName>
        <fullName evidence="2">DUF5597 domain-containing protein</fullName>
    </submittedName>
</protein>
<proteinExistence type="predicted"/>
<organism evidence="2 3">
    <name type="scientific">Rufibacter sediminis</name>
    <dbReference type="NCBI Taxonomy" id="2762756"/>
    <lineage>
        <taxon>Bacteria</taxon>
        <taxon>Pseudomonadati</taxon>
        <taxon>Bacteroidota</taxon>
        <taxon>Cytophagia</taxon>
        <taxon>Cytophagales</taxon>
        <taxon>Hymenobacteraceae</taxon>
        <taxon>Rufibacter</taxon>
    </lineage>
</organism>
<evidence type="ECO:0000313" key="3">
    <source>
        <dbReference type="Proteomes" id="UP000659698"/>
    </source>
</evidence>
<comment type="caution">
    <text evidence="2">The sequence shown here is derived from an EMBL/GenBank/DDBJ whole genome shotgun (WGS) entry which is preliminary data.</text>
</comment>
<sequence>MLKVDEGSFVKGQWKVLRHLNRDQTHQGHHLRFPVGEYQIQKLQLYRYE</sequence>
<dbReference type="InterPro" id="IPR040719">
    <property type="entry name" value="DUF5597"/>
</dbReference>